<dbReference type="EMBL" id="BMTU01000004">
    <property type="protein sequence ID" value="GGQ77158.1"/>
    <property type="molecule type" value="Genomic_DNA"/>
</dbReference>
<evidence type="ECO:0008006" key="3">
    <source>
        <dbReference type="Google" id="ProtNLM"/>
    </source>
</evidence>
<comment type="caution">
    <text evidence="1">The sequence shown here is derived from an EMBL/GenBank/DDBJ whole genome shotgun (WGS) entry which is preliminary data.</text>
</comment>
<dbReference type="PANTHER" id="PTHR36439">
    <property type="entry name" value="BLL4334 PROTEIN"/>
    <property type="match status" value="1"/>
</dbReference>
<proteinExistence type="predicted"/>
<dbReference type="SUPFAM" id="SSF160379">
    <property type="entry name" value="SP0830-like"/>
    <property type="match status" value="1"/>
</dbReference>
<dbReference type="InterPro" id="IPR012545">
    <property type="entry name" value="DUF1697"/>
</dbReference>
<dbReference type="AlphaFoldDB" id="A0A918BME9"/>
<keyword evidence="2" id="KW-1185">Reference proteome</keyword>
<dbReference type="PANTHER" id="PTHR36439:SF1">
    <property type="entry name" value="DUF1697 DOMAIN-CONTAINING PROTEIN"/>
    <property type="match status" value="1"/>
</dbReference>
<organism evidence="1 2">
    <name type="scientific">Streptomyces pilosus</name>
    <dbReference type="NCBI Taxonomy" id="28893"/>
    <lineage>
        <taxon>Bacteria</taxon>
        <taxon>Bacillati</taxon>
        <taxon>Actinomycetota</taxon>
        <taxon>Actinomycetes</taxon>
        <taxon>Kitasatosporales</taxon>
        <taxon>Streptomycetaceae</taxon>
        <taxon>Streptomyces</taxon>
    </lineage>
</organism>
<dbReference type="Pfam" id="PF08002">
    <property type="entry name" value="DUF1697"/>
    <property type="match status" value="1"/>
</dbReference>
<gene>
    <name evidence="1" type="ORF">GCM10010280_24390</name>
</gene>
<name>A0A918BME9_9ACTN</name>
<protein>
    <recommendedName>
        <fullName evidence="3">DUF1697 domain-containing protein</fullName>
    </recommendedName>
</protein>
<dbReference type="Proteomes" id="UP000656732">
    <property type="component" value="Unassembled WGS sequence"/>
</dbReference>
<evidence type="ECO:0000313" key="2">
    <source>
        <dbReference type="Proteomes" id="UP000656732"/>
    </source>
</evidence>
<reference evidence="1" key="1">
    <citation type="journal article" date="2014" name="Int. J. Syst. Evol. Microbiol.">
        <title>Complete genome sequence of Corynebacterium casei LMG S-19264T (=DSM 44701T), isolated from a smear-ripened cheese.</title>
        <authorList>
            <consortium name="US DOE Joint Genome Institute (JGI-PGF)"/>
            <person name="Walter F."/>
            <person name="Albersmeier A."/>
            <person name="Kalinowski J."/>
            <person name="Ruckert C."/>
        </authorList>
    </citation>
    <scope>NUCLEOTIDE SEQUENCE</scope>
    <source>
        <strain evidence="1">JCM 4403</strain>
    </source>
</reference>
<sequence>MLSGEALGSGVIPSAFPSSPLRRTAAPYTYPDMWGTEIRVGPRPSYRGGMATRYAALLRGINVGGSRKVPMAELRTLMAGLGHDGVRTHLQSGQAVFASGHGDEESLAAELSTAIERHFGFAVDVIVRDHAYLKAVVEACPYPAGELEPKQLHVTYFSAPVTPDRFAGIDAAAHRPEEFSLGDRALYLYAPDGLGRSRLAEQLAKPRLTRGVVATTRNWNTVTKLVELTGD</sequence>
<dbReference type="Gene3D" id="3.30.70.1280">
    <property type="entry name" value="SP0830-like domains"/>
    <property type="match status" value="1"/>
</dbReference>
<reference evidence="1" key="2">
    <citation type="submission" date="2020-09" db="EMBL/GenBank/DDBJ databases">
        <authorList>
            <person name="Sun Q."/>
            <person name="Ohkuma M."/>
        </authorList>
    </citation>
    <scope>NUCLEOTIDE SEQUENCE</scope>
    <source>
        <strain evidence="1">JCM 4403</strain>
    </source>
</reference>
<evidence type="ECO:0000313" key="1">
    <source>
        <dbReference type="EMBL" id="GGQ77158.1"/>
    </source>
</evidence>
<accession>A0A918BME9</accession>